<dbReference type="PANTHER" id="PTHR11903:SF39">
    <property type="entry name" value="PROSTAGLANDIN G_H SYNTHASE 2-LIKE"/>
    <property type="match status" value="1"/>
</dbReference>
<dbReference type="InterPro" id="IPR019791">
    <property type="entry name" value="Haem_peroxidase_animal"/>
</dbReference>
<dbReference type="EMBL" id="KM437925">
    <property type="protein sequence ID" value="ALG96636.1"/>
    <property type="molecule type" value="mRNA"/>
</dbReference>
<dbReference type="GO" id="GO:0016702">
    <property type="term" value="F:oxidoreductase activity, acting on single donors with incorporation of molecular oxygen, incorporation of two atoms of oxygen"/>
    <property type="evidence" value="ECO:0007669"/>
    <property type="project" value="TreeGrafter"/>
</dbReference>
<dbReference type="GO" id="GO:0005737">
    <property type="term" value="C:cytoplasm"/>
    <property type="evidence" value="ECO:0007669"/>
    <property type="project" value="TreeGrafter"/>
</dbReference>
<keyword evidence="1" id="KW-0479">Metal-binding</keyword>
<dbReference type="GO" id="GO:0004601">
    <property type="term" value="F:peroxidase activity"/>
    <property type="evidence" value="ECO:0007669"/>
    <property type="project" value="InterPro"/>
</dbReference>
<dbReference type="GO" id="GO:0019371">
    <property type="term" value="P:cyclooxygenase pathway"/>
    <property type="evidence" value="ECO:0007669"/>
    <property type="project" value="TreeGrafter"/>
</dbReference>
<keyword evidence="4" id="KW-0408">Iron</keyword>
<dbReference type="EC" id="1.14.99.1" evidence="5"/>
<dbReference type="Pfam" id="PF03098">
    <property type="entry name" value="An_peroxidase"/>
    <property type="match status" value="1"/>
</dbReference>
<dbReference type="Gene3D" id="1.10.640.10">
    <property type="entry name" value="Haem peroxidase domain superfamily, animal type"/>
    <property type="match status" value="1"/>
</dbReference>
<dbReference type="GO" id="GO:0020037">
    <property type="term" value="F:heme binding"/>
    <property type="evidence" value="ECO:0007669"/>
    <property type="project" value="InterPro"/>
</dbReference>
<dbReference type="SUPFAM" id="SSF48113">
    <property type="entry name" value="Heme-dependent peroxidases"/>
    <property type="match status" value="1"/>
</dbReference>
<dbReference type="AlphaFoldDB" id="A0A0U2IAL0"/>
<dbReference type="InterPro" id="IPR010255">
    <property type="entry name" value="Haem_peroxidase_sf"/>
</dbReference>
<dbReference type="InterPro" id="IPR050783">
    <property type="entry name" value="Oxylipin_biosynth_metab"/>
</dbReference>
<dbReference type="GO" id="GO:0043005">
    <property type="term" value="C:neuron projection"/>
    <property type="evidence" value="ECO:0007669"/>
    <property type="project" value="TreeGrafter"/>
</dbReference>
<dbReference type="GO" id="GO:0006979">
    <property type="term" value="P:response to oxidative stress"/>
    <property type="evidence" value="ECO:0007669"/>
    <property type="project" value="InterPro"/>
</dbReference>
<dbReference type="GO" id="GO:0046872">
    <property type="term" value="F:metal ion binding"/>
    <property type="evidence" value="ECO:0007669"/>
    <property type="project" value="UniProtKB-KW"/>
</dbReference>
<keyword evidence="2" id="KW-0223">Dioxygenase</keyword>
<dbReference type="InterPro" id="IPR037120">
    <property type="entry name" value="Haem_peroxidase_sf_animal"/>
</dbReference>
<sequence length="169" mass="18589">MRFIPGTTTDDRFALGHHAFGLNPHHIMMGTVWMRKTREARIPSFNAYRKHFGMKPYDNFLDMAGGDNEIASELEGLYGDVDGVEFVTGLLVEGHLDGGLVAPTLAEVTGSFIYKTMMSSPLASPLWRRPSTFGGESGLDVIKEATLENLFCQNMKKCPKISFTVPASG</sequence>
<organism evidence="5">
    <name type="scientific">Aspidosiphon laevis</name>
    <dbReference type="NCBI Taxonomy" id="210791"/>
    <lineage>
        <taxon>Eukaryota</taxon>
        <taxon>Metazoa</taxon>
        <taxon>Spiralia</taxon>
        <taxon>Lophotrochozoa</taxon>
        <taxon>Annelida</taxon>
        <taxon>Sipuncula</taxon>
        <taxon>Phascolosomatidea</taxon>
        <taxon>Aspidosiphonidormes</taxon>
        <taxon>Aspidosiphonidae</taxon>
        <taxon>Aspidosiphon</taxon>
    </lineage>
</organism>
<evidence type="ECO:0000256" key="3">
    <source>
        <dbReference type="ARBA" id="ARBA00023002"/>
    </source>
</evidence>
<evidence type="ECO:0000256" key="1">
    <source>
        <dbReference type="ARBA" id="ARBA00022723"/>
    </source>
</evidence>
<evidence type="ECO:0000313" key="5">
    <source>
        <dbReference type="EMBL" id="ALG96636.1"/>
    </source>
</evidence>
<proteinExistence type="evidence at transcript level"/>
<accession>A0A0U2IAL0</accession>
<keyword evidence="3 5" id="KW-0560">Oxidoreductase</keyword>
<dbReference type="PANTHER" id="PTHR11903">
    <property type="entry name" value="PROSTAGLANDIN G/H SYNTHASE"/>
    <property type="match status" value="1"/>
</dbReference>
<protein>
    <submittedName>
        <fullName evidence="5">Cyclooxygenase b-like protein</fullName>
        <ecNumber evidence="5">1.14.99.1</ecNumber>
    </submittedName>
</protein>
<name>A0A0U2IAL0_9ANNE</name>
<reference evidence="5" key="1">
    <citation type="journal article" date="2015" name="J. Mol. Evol.">
        <title>Reconstruction of cyclooxygenase evolution in animals suggests variable, lineage-specific duplications, and homologs with low sequence identity.</title>
        <authorList>
            <person name="Havird J.C."/>
            <person name="Kocot K.M."/>
            <person name="Brannock P.M."/>
            <person name="Cannon J.T."/>
            <person name="Waits D.S."/>
            <person name="Weese D.A."/>
            <person name="Santos S.R."/>
            <person name="Halanych K.M."/>
        </authorList>
    </citation>
    <scope>NUCLEOTIDE SEQUENCE</scope>
</reference>
<evidence type="ECO:0000256" key="4">
    <source>
        <dbReference type="ARBA" id="ARBA00023004"/>
    </source>
</evidence>
<dbReference type="GO" id="GO:0004666">
    <property type="term" value="F:prostaglandin-endoperoxide synthase activity"/>
    <property type="evidence" value="ECO:0007669"/>
    <property type="project" value="UniProtKB-EC"/>
</dbReference>
<dbReference type="PROSITE" id="PS50292">
    <property type="entry name" value="PEROXIDASE_3"/>
    <property type="match status" value="1"/>
</dbReference>
<evidence type="ECO:0000256" key="2">
    <source>
        <dbReference type="ARBA" id="ARBA00022964"/>
    </source>
</evidence>